<gene>
    <name evidence="2" type="ORF">S01H4_65495</name>
</gene>
<evidence type="ECO:0000313" key="2">
    <source>
        <dbReference type="EMBL" id="GAH26118.1"/>
    </source>
</evidence>
<evidence type="ECO:0000259" key="1">
    <source>
        <dbReference type="PROSITE" id="PS50093"/>
    </source>
</evidence>
<dbReference type="Gene3D" id="2.60.40.10">
    <property type="entry name" value="Immunoglobulins"/>
    <property type="match status" value="1"/>
</dbReference>
<sequence length="87" mass="9709">DWGDETSDETVLNPSGTDVTVPHTWTKSGKYTITAYAEDSKGSTGPTSTFQVTMPRDKEINNPFLQFLQNHPNLFPLLQKLIQQLGL</sequence>
<feature type="non-terminal residue" evidence="2">
    <location>
        <position position="1"/>
    </location>
</feature>
<name>X1FZD8_9ZZZZ</name>
<dbReference type="PROSITE" id="PS50093">
    <property type="entry name" value="PKD"/>
    <property type="match status" value="1"/>
</dbReference>
<feature type="domain" description="PKD" evidence="1">
    <location>
        <begin position="1"/>
        <end position="55"/>
    </location>
</feature>
<proteinExistence type="predicted"/>
<dbReference type="InterPro" id="IPR000601">
    <property type="entry name" value="PKD_dom"/>
</dbReference>
<dbReference type="AlphaFoldDB" id="X1FZD8"/>
<dbReference type="EMBL" id="BART01040104">
    <property type="protein sequence ID" value="GAH26118.1"/>
    <property type="molecule type" value="Genomic_DNA"/>
</dbReference>
<dbReference type="SUPFAM" id="SSF49299">
    <property type="entry name" value="PKD domain"/>
    <property type="match status" value="1"/>
</dbReference>
<organism evidence="2">
    <name type="scientific">marine sediment metagenome</name>
    <dbReference type="NCBI Taxonomy" id="412755"/>
    <lineage>
        <taxon>unclassified sequences</taxon>
        <taxon>metagenomes</taxon>
        <taxon>ecological metagenomes</taxon>
    </lineage>
</organism>
<comment type="caution">
    <text evidence="2">The sequence shown here is derived from an EMBL/GenBank/DDBJ whole genome shotgun (WGS) entry which is preliminary data.</text>
</comment>
<dbReference type="Pfam" id="PF00801">
    <property type="entry name" value="PKD"/>
    <property type="match status" value="1"/>
</dbReference>
<dbReference type="InterPro" id="IPR013783">
    <property type="entry name" value="Ig-like_fold"/>
</dbReference>
<dbReference type="InterPro" id="IPR035986">
    <property type="entry name" value="PKD_dom_sf"/>
</dbReference>
<reference evidence="2" key="1">
    <citation type="journal article" date="2014" name="Front. Microbiol.">
        <title>High frequency of phylogenetically diverse reductive dehalogenase-homologous genes in deep subseafloor sedimentary metagenomes.</title>
        <authorList>
            <person name="Kawai M."/>
            <person name="Futagami T."/>
            <person name="Toyoda A."/>
            <person name="Takaki Y."/>
            <person name="Nishi S."/>
            <person name="Hori S."/>
            <person name="Arai W."/>
            <person name="Tsubouchi T."/>
            <person name="Morono Y."/>
            <person name="Uchiyama I."/>
            <person name="Ito T."/>
            <person name="Fujiyama A."/>
            <person name="Inagaki F."/>
            <person name="Takami H."/>
        </authorList>
    </citation>
    <scope>NUCLEOTIDE SEQUENCE</scope>
    <source>
        <strain evidence="2">Expedition CK06-06</strain>
    </source>
</reference>
<accession>X1FZD8</accession>
<protein>
    <recommendedName>
        <fullName evidence="1">PKD domain-containing protein</fullName>
    </recommendedName>
</protein>